<feature type="non-terminal residue" evidence="1">
    <location>
        <position position="38"/>
    </location>
</feature>
<proteinExistence type="predicted"/>
<organism evidence="1 2">
    <name type="scientific">Trifolium medium</name>
    <dbReference type="NCBI Taxonomy" id="97028"/>
    <lineage>
        <taxon>Eukaryota</taxon>
        <taxon>Viridiplantae</taxon>
        <taxon>Streptophyta</taxon>
        <taxon>Embryophyta</taxon>
        <taxon>Tracheophyta</taxon>
        <taxon>Spermatophyta</taxon>
        <taxon>Magnoliopsida</taxon>
        <taxon>eudicotyledons</taxon>
        <taxon>Gunneridae</taxon>
        <taxon>Pentapetalae</taxon>
        <taxon>rosids</taxon>
        <taxon>fabids</taxon>
        <taxon>Fabales</taxon>
        <taxon>Fabaceae</taxon>
        <taxon>Papilionoideae</taxon>
        <taxon>50 kb inversion clade</taxon>
        <taxon>NPAAA clade</taxon>
        <taxon>Hologalegina</taxon>
        <taxon>IRL clade</taxon>
        <taxon>Trifolieae</taxon>
        <taxon>Trifolium</taxon>
    </lineage>
</organism>
<dbReference type="EMBL" id="LXQA010890391">
    <property type="protein sequence ID" value="MCI75752.1"/>
    <property type="molecule type" value="Genomic_DNA"/>
</dbReference>
<name>A0A392UQM6_9FABA</name>
<comment type="caution">
    <text evidence="1">The sequence shown here is derived from an EMBL/GenBank/DDBJ whole genome shotgun (WGS) entry which is preliminary data.</text>
</comment>
<protein>
    <submittedName>
        <fullName evidence="1">Uncharacterized protein</fullName>
    </submittedName>
</protein>
<sequence>MKPSTVGLPMWSMNPVGYEIFYSSYIVQFTRPPWSTAT</sequence>
<dbReference type="Proteomes" id="UP000265520">
    <property type="component" value="Unassembled WGS sequence"/>
</dbReference>
<keyword evidence="2" id="KW-1185">Reference proteome</keyword>
<reference evidence="1 2" key="1">
    <citation type="journal article" date="2018" name="Front. Plant Sci.">
        <title>Red Clover (Trifolium pratense) and Zigzag Clover (T. medium) - A Picture of Genomic Similarities and Differences.</title>
        <authorList>
            <person name="Dluhosova J."/>
            <person name="Istvanek J."/>
            <person name="Nedelnik J."/>
            <person name="Repkova J."/>
        </authorList>
    </citation>
    <scope>NUCLEOTIDE SEQUENCE [LARGE SCALE GENOMIC DNA]</scope>
    <source>
        <strain evidence="2">cv. 10/8</strain>
        <tissue evidence="1">Leaf</tissue>
    </source>
</reference>
<dbReference type="AlphaFoldDB" id="A0A392UQM6"/>
<evidence type="ECO:0000313" key="2">
    <source>
        <dbReference type="Proteomes" id="UP000265520"/>
    </source>
</evidence>
<accession>A0A392UQM6</accession>
<evidence type="ECO:0000313" key="1">
    <source>
        <dbReference type="EMBL" id="MCI75752.1"/>
    </source>
</evidence>